<evidence type="ECO:0000256" key="1">
    <source>
        <dbReference type="SAM" id="SignalP"/>
    </source>
</evidence>
<dbReference type="EMBL" id="JACEEZ010002821">
    <property type="protein sequence ID" value="KAG0727927.1"/>
    <property type="molecule type" value="Genomic_DNA"/>
</dbReference>
<evidence type="ECO:0000313" key="3">
    <source>
        <dbReference type="Proteomes" id="UP000770661"/>
    </source>
</evidence>
<evidence type="ECO:0000313" key="2">
    <source>
        <dbReference type="EMBL" id="KAG0727927.1"/>
    </source>
</evidence>
<organism evidence="2 3">
    <name type="scientific">Chionoecetes opilio</name>
    <name type="common">Atlantic snow crab</name>
    <name type="synonym">Cancer opilio</name>
    <dbReference type="NCBI Taxonomy" id="41210"/>
    <lineage>
        <taxon>Eukaryota</taxon>
        <taxon>Metazoa</taxon>
        <taxon>Ecdysozoa</taxon>
        <taxon>Arthropoda</taxon>
        <taxon>Crustacea</taxon>
        <taxon>Multicrustacea</taxon>
        <taxon>Malacostraca</taxon>
        <taxon>Eumalacostraca</taxon>
        <taxon>Eucarida</taxon>
        <taxon>Decapoda</taxon>
        <taxon>Pleocyemata</taxon>
        <taxon>Brachyura</taxon>
        <taxon>Eubrachyura</taxon>
        <taxon>Majoidea</taxon>
        <taxon>Majidae</taxon>
        <taxon>Chionoecetes</taxon>
    </lineage>
</organism>
<feature type="signal peptide" evidence="1">
    <location>
        <begin position="1"/>
        <end position="18"/>
    </location>
</feature>
<protein>
    <recommendedName>
        <fullName evidence="4">Secreted protein</fullName>
    </recommendedName>
</protein>
<reference evidence="2" key="1">
    <citation type="submission" date="2020-07" db="EMBL/GenBank/DDBJ databases">
        <title>The High-quality genome of the commercially important snow crab, Chionoecetes opilio.</title>
        <authorList>
            <person name="Jeong J.-H."/>
            <person name="Ryu S."/>
        </authorList>
    </citation>
    <scope>NUCLEOTIDE SEQUENCE</scope>
    <source>
        <strain evidence="2">MADBK_172401_WGS</strain>
        <tissue evidence="2">Digestive gland</tissue>
    </source>
</reference>
<keyword evidence="3" id="KW-1185">Reference proteome</keyword>
<sequence>MGVLGLLSAWVVATGAAAALIDPALLPLTNEEKSLCGKKLPVAACRMKMSKCTPLDALLAPLLGTPQALVSCANTTAVPLKSDFLASLGKAMMTGTLGMTASKKPTDDPLANYAIRQCILNGTGMLGDGLLLDRAAIGAQVADLSPPGLGATVRLAADTCPEPLDLNIKEYLKCLKKACVASVPDPTPALPSA</sequence>
<comment type="caution">
    <text evidence="2">The sequence shown here is derived from an EMBL/GenBank/DDBJ whole genome shotgun (WGS) entry which is preliminary data.</text>
</comment>
<dbReference type="Proteomes" id="UP000770661">
    <property type="component" value="Unassembled WGS sequence"/>
</dbReference>
<keyword evidence="1" id="KW-0732">Signal</keyword>
<evidence type="ECO:0008006" key="4">
    <source>
        <dbReference type="Google" id="ProtNLM"/>
    </source>
</evidence>
<dbReference type="OrthoDB" id="6346369at2759"/>
<feature type="chain" id="PRO_5035307622" description="Secreted protein" evidence="1">
    <location>
        <begin position="19"/>
        <end position="193"/>
    </location>
</feature>
<proteinExistence type="predicted"/>
<dbReference type="AlphaFoldDB" id="A0A8J4YJ11"/>
<name>A0A8J4YJ11_CHIOP</name>
<gene>
    <name evidence="2" type="ORF">GWK47_033587</name>
</gene>
<accession>A0A8J4YJ11</accession>